<dbReference type="CDD" id="cd08062">
    <property type="entry name" value="MPN_RPN7_8"/>
    <property type="match status" value="1"/>
</dbReference>
<dbReference type="PANTHER" id="PTHR10540">
    <property type="entry name" value="EUKARYOTIC TRANSLATION INITIATION FACTOR 3 SUBUNIT F-RELATED"/>
    <property type="match status" value="1"/>
</dbReference>
<sequence>MVATTSEQLAALSGTTVVVHPLVLLSVTDHHARSVSRSSNKRVIGILLGQDNGKTINVANSFGIPFEEDEKDSKTWFLDHNYIEGMWEMFKKVNARERMIGWYHTGPKLRASDQEINDLLKRYIARPVMVIVDVRPQTVGIPTDAYFAVEEIKDDGTETRKTFLHVPSAIEAEEAEEIGVEHLLRDIKDSTTTTLATRVAEQLASLRGLQSRLGDIQKYLSDVAAGKMPVNHQIVYHLQDALNLLPNLNDPEVTQSFVTSTNDELLVVYLSSLLRAVIALHALVDNKATTGRAELEEAKSPEERERERKEKEEREKKEKEKKAEEKDEKKKSSDDKGL</sequence>
<name>M2RH16_CERS8</name>
<evidence type="ECO:0000259" key="5">
    <source>
        <dbReference type="PROSITE" id="PS50249"/>
    </source>
</evidence>
<organism evidence="6 7">
    <name type="scientific">Ceriporiopsis subvermispora (strain B)</name>
    <name type="common">White-rot fungus</name>
    <name type="synonym">Gelatoporia subvermispora</name>
    <dbReference type="NCBI Taxonomy" id="914234"/>
    <lineage>
        <taxon>Eukaryota</taxon>
        <taxon>Fungi</taxon>
        <taxon>Dikarya</taxon>
        <taxon>Basidiomycota</taxon>
        <taxon>Agaricomycotina</taxon>
        <taxon>Agaricomycetes</taxon>
        <taxon>Polyporales</taxon>
        <taxon>Gelatoporiaceae</taxon>
        <taxon>Gelatoporia</taxon>
    </lineage>
</organism>
<accession>M2RH16</accession>
<gene>
    <name evidence="6" type="ORF">CERSUDRAFT_113240</name>
</gene>
<dbReference type="Gene3D" id="3.40.140.10">
    <property type="entry name" value="Cytidine Deaminase, domain 2"/>
    <property type="match status" value="1"/>
</dbReference>
<reference evidence="6 7" key="1">
    <citation type="journal article" date="2012" name="Proc. Natl. Acad. Sci. U.S.A.">
        <title>Comparative genomics of Ceriporiopsis subvermispora and Phanerochaete chrysosporium provide insight into selective ligninolysis.</title>
        <authorList>
            <person name="Fernandez-Fueyo E."/>
            <person name="Ruiz-Duenas F.J."/>
            <person name="Ferreira P."/>
            <person name="Floudas D."/>
            <person name="Hibbett D.S."/>
            <person name="Canessa P."/>
            <person name="Larrondo L.F."/>
            <person name="James T.Y."/>
            <person name="Seelenfreund D."/>
            <person name="Lobos S."/>
            <person name="Polanco R."/>
            <person name="Tello M."/>
            <person name="Honda Y."/>
            <person name="Watanabe T."/>
            <person name="Watanabe T."/>
            <person name="Ryu J.S."/>
            <person name="Kubicek C.P."/>
            <person name="Schmoll M."/>
            <person name="Gaskell J."/>
            <person name="Hammel K.E."/>
            <person name="St John F.J."/>
            <person name="Vanden Wymelenberg A."/>
            <person name="Sabat G."/>
            <person name="Splinter BonDurant S."/>
            <person name="Syed K."/>
            <person name="Yadav J.S."/>
            <person name="Doddapaneni H."/>
            <person name="Subramanian V."/>
            <person name="Lavin J.L."/>
            <person name="Oguiza J.A."/>
            <person name="Perez G."/>
            <person name="Pisabarro A.G."/>
            <person name="Ramirez L."/>
            <person name="Santoyo F."/>
            <person name="Master E."/>
            <person name="Coutinho P.M."/>
            <person name="Henrissat B."/>
            <person name="Lombard V."/>
            <person name="Magnuson J.K."/>
            <person name="Kuees U."/>
            <person name="Hori C."/>
            <person name="Igarashi K."/>
            <person name="Samejima M."/>
            <person name="Held B.W."/>
            <person name="Barry K.W."/>
            <person name="LaButti K.M."/>
            <person name="Lapidus A."/>
            <person name="Lindquist E.A."/>
            <person name="Lucas S.M."/>
            <person name="Riley R."/>
            <person name="Salamov A.A."/>
            <person name="Hoffmeister D."/>
            <person name="Schwenk D."/>
            <person name="Hadar Y."/>
            <person name="Yarden O."/>
            <person name="de Vries R.P."/>
            <person name="Wiebenga A."/>
            <person name="Stenlid J."/>
            <person name="Eastwood D."/>
            <person name="Grigoriev I.V."/>
            <person name="Berka R.M."/>
            <person name="Blanchette R.A."/>
            <person name="Kersten P."/>
            <person name="Martinez A.T."/>
            <person name="Vicuna R."/>
            <person name="Cullen D."/>
        </authorList>
    </citation>
    <scope>NUCLEOTIDE SEQUENCE [LARGE SCALE GENOMIC DNA]</scope>
    <source>
        <strain evidence="6 7">B</strain>
    </source>
</reference>
<keyword evidence="7" id="KW-1185">Reference proteome</keyword>
<dbReference type="InterPro" id="IPR024969">
    <property type="entry name" value="EIF3F/CSN6-like_C"/>
</dbReference>
<dbReference type="PANTHER" id="PTHR10540:SF7">
    <property type="entry name" value="26S PROTEASOME NON-ATPASE REGULATORY SUBUNIT 7"/>
    <property type="match status" value="1"/>
</dbReference>
<evidence type="ECO:0000313" key="6">
    <source>
        <dbReference type="EMBL" id="EMD38106.1"/>
    </source>
</evidence>
<dbReference type="InterPro" id="IPR000555">
    <property type="entry name" value="JAMM/MPN+_dom"/>
</dbReference>
<evidence type="ECO:0000256" key="2">
    <source>
        <dbReference type="ARBA" id="ARBA00008568"/>
    </source>
</evidence>
<dbReference type="PROSITE" id="PS50249">
    <property type="entry name" value="MPN"/>
    <property type="match status" value="1"/>
</dbReference>
<dbReference type="GO" id="GO:0043161">
    <property type="term" value="P:proteasome-mediated ubiquitin-dependent protein catabolic process"/>
    <property type="evidence" value="ECO:0007669"/>
    <property type="project" value="TreeGrafter"/>
</dbReference>
<dbReference type="Pfam" id="PF01398">
    <property type="entry name" value="JAB"/>
    <property type="match status" value="1"/>
</dbReference>
<dbReference type="STRING" id="914234.M2RH16"/>
<feature type="compositionally biased region" description="Basic and acidic residues" evidence="4">
    <location>
        <begin position="293"/>
        <end position="338"/>
    </location>
</feature>
<feature type="domain" description="MPN" evidence="5">
    <location>
        <begin position="17"/>
        <end position="152"/>
    </location>
</feature>
<protein>
    <recommendedName>
        <fullName evidence="5">MPN domain-containing protein</fullName>
    </recommendedName>
</protein>
<comment type="function">
    <text evidence="1">Acts as a regulatory subunit of the 26S proteasome which is involved in the ATP-dependent degradation of ubiquitinated proteins.</text>
</comment>
<dbReference type="SMART" id="SM00232">
    <property type="entry name" value="JAB_MPN"/>
    <property type="match status" value="1"/>
</dbReference>
<comment type="similarity">
    <text evidence="2">Belongs to the peptidase M67A family.</text>
</comment>
<dbReference type="Proteomes" id="UP000016930">
    <property type="component" value="Unassembled WGS sequence"/>
</dbReference>
<dbReference type="GO" id="GO:0008541">
    <property type="term" value="C:proteasome regulatory particle, lid subcomplex"/>
    <property type="evidence" value="ECO:0007669"/>
    <property type="project" value="UniProtKB-ARBA"/>
</dbReference>
<feature type="region of interest" description="Disordered" evidence="4">
    <location>
        <begin position="291"/>
        <end position="338"/>
    </location>
</feature>
<dbReference type="InterPro" id="IPR033858">
    <property type="entry name" value="MPN_RPN7_8"/>
</dbReference>
<evidence type="ECO:0000256" key="1">
    <source>
        <dbReference type="ARBA" id="ARBA00002187"/>
    </source>
</evidence>
<dbReference type="AlphaFoldDB" id="M2RH16"/>
<proteinExistence type="inferred from homology"/>
<evidence type="ECO:0000256" key="3">
    <source>
        <dbReference type="ARBA" id="ARBA00022942"/>
    </source>
</evidence>
<keyword evidence="3" id="KW-0647">Proteasome</keyword>
<dbReference type="OrthoDB" id="10256771at2759"/>
<evidence type="ECO:0000313" key="7">
    <source>
        <dbReference type="Proteomes" id="UP000016930"/>
    </source>
</evidence>
<dbReference type="FunFam" id="3.40.140.10:FF:000004">
    <property type="entry name" value="26S proteasome regulatory subunit rpn-8"/>
    <property type="match status" value="1"/>
</dbReference>
<dbReference type="Pfam" id="PF13012">
    <property type="entry name" value="MitMem_reg"/>
    <property type="match status" value="1"/>
</dbReference>
<evidence type="ECO:0000256" key="4">
    <source>
        <dbReference type="SAM" id="MobiDB-lite"/>
    </source>
</evidence>
<dbReference type="EMBL" id="KB445795">
    <property type="protein sequence ID" value="EMD38106.1"/>
    <property type="molecule type" value="Genomic_DNA"/>
</dbReference>
<dbReference type="InterPro" id="IPR037518">
    <property type="entry name" value="MPN"/>
</dbReference>
<dbReference type="GO" id="GO:0008237">
    <property type="term" value="F:metallopeptidase activity"/>
    <property type="evidence" value="ECO:0007669"/>
    <property type="project" value="InterPro"/>
</dbReference>
<dbReference type="HOGENOM" id="CLU_027018_3_0_1"/>